<dbReference type="EMBL" id="KV746138">
    <property type="protein sequence ID" value="OCK72944.1"/>
    <property type="molecule type" value="Genomic_DNA"/>
</dbReference>
<feature type="non-terminal residue" evidence="1">
    <location>
        <position position="68"/>
    </location>
</feature>
<dbReference type="Pfam" id="PF26639">
    <property type="entry name" value="Het-6_barrel"/>
    <property type="match status" value="1"/>
</dbReference>
<evidence type="ECO:0000313" key="1">
    <source>
        <dbReference type="EMBL" id="OCK72944.1"/>
    </source>
</evidence>
<feature type="non-terminal residue" evidence="1">
    <location>
        <position position="1"/>
    </location>
</feature>
<dbReference type="AlphaFoldDB" id="A0A8E2J814"/>
<organism evidence="1 2">
    <name type="scientific">Lepidopterella palustris CBS 459.81</name>
    <dbReference type="NCBI Taxonomy" id="1314670"/>
    <lineage>
        <taxon>Eukaryota</taxon>
        <taxon>Fungi</taxon>
        <taxon>Dikarya</taxon>
        <taxon>Ascomycota</taxon>
        <taxon>Pezizomycotina</taxon>
        <taxon>Dothideomycetes</taxon>
        <taxon>Pleosporomycetidae</taxon>
        <taxon>Mytilinidiales</taxon>
        <taxon>Argynnaceae</taxon>
        <taxon>Lepidopterella</taxon>
    </lineage>
</organism>
<protein>
    <submittedName>
        <fullName evidence="1">Uncharacterized protein</fullName>
    </submittedName>
</protein>
<gene>
    <name evidence="1" type="ORF">K432DRAFT_273065</name>
</gene>
<name>A0A8E2J814_9PEZI</name>
<sequence length="68" mass="7453">GRRVCRTADGRLGVVPATTQIGDEIFVIRGMQTPYVLHAAPAENSTDDVWYRIVGECYIDGIMEGQAI</sequence>
<proteinExistence type="predicted"/>
<evidence type="ECO:0000313" key="2">
    <source>
        <dbReference type="Proteomes" id="UP000250266"/>
    </source>
</evidence>
<keyword evidence="2" id="KW-1185">Reference proteome</keyword>
<dbReference type="Proteomes" id="UP000250266">
    <property type="component" value="Unassembled WGS sequence"/>
</dbReference>
<accession>A0A8E2J814</accession>
<dbReference type="OrthoDB" id="2157530at2759"/>
<reference evidence="1 2" key="1">
    <citation type="journal article" date="2016" name="Nat. Commun.">
        <title>Ectomycorrhizal ecology is imprinted in the genome of the dominant symbiotic fungus Cenococcum geophilum.</title>
        <authorList>
            <consortium name="DOE Joint Genome Institute"/>
            <person name="Peter M."/>
            <person name="Kohler A."/>
            <person name="Ohm R.A."/>
            <person name="Kuo A."/>
            <person name="Krutzmann J."/>
            <person name="Morin E."/>
            <person name="Arend M."/>
            <person name="Barry K.W."/>
            <person name="Binder M."/>
            <person name="Choi C."/>
            <person name="Clum A."/>
            <person name="Copeland A."/>
            <person name="Grisel N."/>
            <person name="Haridas S."/>
            <person name="Kipfer T."/>
            <person name="LaButti K."/>
            <person name="Lindquist E."/>
            <person name="Lipzen A."/>
            <person name="Maire R."/>
            <person name="Meier B."/>
            <person name="Mihaltcheva S."/>
            <person name="Molinier V."/>
            <person name="Murat C."/>
            <person name="Poggeler S."/>
            <person name="Quandt C.A."/>
            <person name="Sperisen C."/>
            <person name="Tritt A."/>
            <person name="Tisserant E."/>
            <person name="Crous P.W."/>
            <person name="Henrissat B."/>
            <person name="Nehls U."/>
            <person name="Egli S."/>
            <person name="Spatafora J.W."/>
            <person name="Grigoriev I.V."/>
            <person name="Martin F.M."/>
        </authorList>
    </citation>
    <scope>NUCLEOTIDE SEQUENCE [LARGE SCALE GENOMIC DNA]</scope>
    <source>
        <strain evidence="1 2">CBS 459.81</strain>
    </source>
</reference>